<dbReference type="Gene3D" id="3.90.1530.10">
    <property type="entry name" value="Conserved hypothetical protein from pyrococcus furiosus pfu- 392566-001, ParB domain"/>
    <property type="match status" value="1"/>
</dbReference>
<sequence length="515" mass="56595">MAYAEYPIEHMDIRSLHLDVSNYRFAADQPSEMAALNYLWAEQQVSEVAELILRDGYVDIEQPLIVNENGRYIVLEGNRRVSALMALNDPSLAPAHQADIERLLRRFALEAEDIPQSIRVMVLPSRAAAASILARLHIGVSKKRWDLDEQAKFVIAQLGEDMTVEQLSAMLPGIESVPRVVRMGRIREALRATKYTDESLARYARGSRLKMSSFEYAYRQTAIQDLIGLKFDGQAQVISWAHTPTQLFALERLLNGFKSGELNTRRGLKPDTTAYKLLLAEMLKTDQEVAIPVNGHKPAVASNVAGVDQSDSPAVGASSLGITPGTVTPPSSAPDSETVPGTGSDAHQSSTKSDAEDATGSKLRGPNDPLLRANLTLTGIDEPAHPLTMQRRLRELRRINVVEFPSAAAMLMRSVLEASVKEHYGQSNGIDAVGELGAVMRQVKTDYGRNGQLSNAINNITRFGNDATHVPGTGRWFNMITHSVNVDVNGQHVQQAWLVVLPLVRFLLNEPPRSA</sequence>
<keyword evidence="3" id="KW-1185">Reference proteome</keyword>
<accession>A0A2S3Z9V4</accession>
<organism evidence="2 3">
    <name type="scientific">Cryobacterium zongtaii</name>
    <dbReference type="NCBI Taxonomy" id="1259217"/>
    <lineage>
        <taxon>Bacteria</taxon>
        <taxon>Bacillati</taxon>
        <taxon>Actinomycetota</taxon>
        <taxon>Actinomycetes</taxon>
        <taxon>Micrococcales</taxon>
        <taxon>Microbacteriaceae</taxon>
        <taxon>Cryobacterium</taxon>
    </lineage>
</organism>
<feature type="region of interest" description="Disordered" evidence="1">
    <location>
        <begin position="306"/>
        <end position="370"/>
    </location>
</feature>
<gene>
    <name evidence="2" type="ORF">C3B61_15740</name>
</gene>
<dbReference type="SUPFAM" id="SSF110849">
    <property type="entry name" value="ParB/Sulfiredoxin"/>
    <property type="match status" value="1"/>
</dbReference>
<dbReference type="InterPro" id="IPR036086">
    <property type="entry name" value="ParB/Sulfiredoxin_sf"/>
</dbReference>
<dbReference type="AlphaFoldDB" id="A0A2S3Z9V4"/>
<comment type="caution">
    <text evidence="2">The sequence shown here is derived from an EMBL/GenBank/DDBJ whole genome shotgun (WGS) entry which is preliminary data.</text>
</comment>
<evidence type="ECO:0000313" key="2">
    <source>
        <dbReference type="EMBL" id="POH62330.1"/>
    </source>
</evidence>
<dbReference type="RefSeq" id="WP_103461520.1">
    <property type="nucleotide sequence ID" value="NZ_PPXD01000026.1"/>
</dbReference>
<protein>
    <submittedName>
        <fullName evidence="2">Uncharacterized protein</fullName>
    </submittedName>
</protein>
<dbReference type="EMBL" id="PPXD01000026">
    <property type="protein sequence ID" value="POH62330.1"/>
    <property type="molecule type" value="Genomic_DNA"/>
</dbReference>
<dbReference type="Proteomes" id="UP000237340">
    <property type="component" value="Unassembled WGS sequence"/>
</dbReference>
<feature type="compositionally biased region" description="Polar residues" evidence="1">
    <location>
        <begin position="325"/>
        <end position="352"/>
    </location>
</feature>
<evidence type="ECO:0000313" key="3">
    <source>
        <dbReference type="Proteomes" id="UP000237340"/>
    </source>
</evidence>
<reference evidence="2 3" key="1">
    <citation type="submission" date="2018-01" db="EMBL/GenBank/DDBJ databases">
        <title>Cryobacterium sp. nov., from glaciers in China.</title>
        <authorList>
            <person name="Liu Q."/>
            <person name="Xin Y.-H."/>
        </authorList>
    </citation>
    <scope>NUCLEOTIDE SEQUENCE [LARGE SCALE GENOMIC DNA]</scope>
    <source>
        <strain evidence="2 3">TMN-42</strain>
    </source>
</reference>
<name>A0A2S3Z9V4_9MICO</name>
<proteinExistence type="predicted"/>
<evidence type="ECO:0000256" key="1">
    <source>
        <dbReference type="SAM" id="MobiDB-lite"/>
    </source>
</evidence>